<dbReference type="Pfam" id="PF04018">
    <property type="entry name" value="VCA0040-like"/>
    <property type="match status" value="1"/>
</dbReference>
<keyword evidence="1" id="KW-0812">Transmembrane</keyword>
<feature type="transmembrane region" description="Helical" evidence="1">
    <location>
        <begin position="149"/>
        <end position="166"/>
    </location>
</feature>
<dbReference type="RefSeq" id="WP_250827022.1">
    <property type="nucleotide sequence ID" value="NZ_JAMOIL010000009.1"/>
</dbReference>
<sequence length="322" mass="33370">MTSAPDAVEQAPRRSRALLPLDLVRGFLIGMAELVPGVSGGTVALVTGVYEQLIGSASHAVSAIKRLVLGPDRVAGFRTEVARTDWWLVVPVLVGMAAAVLTVAGVMESFVTGHPELARGLFFGLVAVSIVVPLRMLPPAGRRHPALEVVLVLVMAAVAFALVSLAGGSSEADPALPVVFVAAAIAICALVVPGVSGSFFLLAVGLYTTTLTAVDERDLGYIAVFGLGAVVGLASFVQLLRWLLEHHRRTTLLVMAGLMIGSLRALWPWQTAEVAADGEAHGPGALVAPYDPVLGPVLLGLLGAVVVGVLVLVEEVRARRAA</sequence>
<comment type="caution">
    <text evidence="2">The sequence shown here is derived from an EMBL/GenBank/DDBJ whole genome shotgun (WGS) entry which is preliminary data.</text>
</comment>
<evidence type="ECO:0000313" key="3">
    <source>
        <dbReference type="Proteomes" id="UP001139485"/>
    </source>
</evidence>
<reference evidence="2" key="1">
    <citation type="submission" date="2022-05" db="EMBL/GenBank/DDBJ databases">
        <authorList>
            <person name="Tuo L."/>
        </authorList>
    </citation>
    <scope>NUCLEOTIDE SEQUENCE</scope>
    <source>
        <strain evidence="2">BSK12Z-4</strain>
    </source>
</reference>
<accession>A0A9X2D6T4</accession>
<feature type="transmembrane region" description="Helical" evidence="1">
    <location>
        <begin position="86"/>
        <end position="106"/>
    </location>
</feature>
<proteinExistence type="predicted"/>
<keyword evidence="1" id="KW-0472">Membrane</keyword>
<organism evidence="2 3">
    <name type="scientific">Nocardioides bruguierae</name>
    <dbReference type="NCBI Taxonomy" id="2945102"/>
    <lineage>
        <taxon>Bacteria</taxon>
        <taxon>Bacillati</taxon>
        <taxon>Actinomycetota</taxon>
        <taxon>Actinomycetes</taxon>
        <taxon>Propionibacteriales</taxon>
        <taxon>Nocardioidaceae</taxon>
        <taxon>Nocardioides</taxon>
    </lineage>
</organism>
<dbReference type="EMBL" id="JAMOIL010000009">
    <property type="protein sequence ID" value="MCM0620381.1"/>
    <property type="molecule type" value="Genomic_DNA"/>
</dbReference>
<keyword evidence="1" id="KW-1133">Transmembrane helix</keyword>
<protein>
    <submittedName>
        <fullName evidence="2">DUF368 domain-containing protein</fullName>
    </submittedName>
</protein>
<feature type="transmembrane region" description="Helical" evidence="1">
    <location>
        <begin position="219"/>
        <end position="240"/>
    </location>
</feature>
<keyword evidence="3" id="KW-1185">Reference proteome</keyword>
<feature type="transmembrane region" description="Helical" evidence="1">
    <location>
        <begin position="118"/>
        <end position="137"/>
    </location>
</feature>
<dbReference type="InterPro" id="IPR007163">
    <property type="entry name" value="VCA0040-like"/>
</dbReference>
<evidence type="ECO:0000313" key="2">
    <source>
        <dbReference type="EMBL" id="MCM0620381.1"/>
    </source>
</evidence>
<feature type="transmembrane region" description="Helical" evidence="1">
    <location>
        <begin position="178"/>
        <end position="207"/>
    </location>
</feature>
<dbReference type="AlphaFoldDB" id="A0A9X2D6T4"/>
<gene>
    <name evidence="2" type="ORF">M8330_08735</name>
</gene>
<evidence type="ECO:0000256" key="1">
    <source>
        <dbReference type="SAM" id="Phobius"/>
    </source>
</evidence>
<dbReference type="Proteomes" id="UP001139485">
    <property type="component" value="Unassembled WGS sequence"/>
</dbReference>
<dbReference type="PANTHER" id="PTHR37308:SF1">
    <property type="entry name" value="POLYPRENYL-PHOSPHATE TRANSPORTER"/>
    <property type="match status" value="1"/>
</dbReference>
<name>A0A9X2D6T4_9ACTN</name>
<feature type="transmembrane region" description="Helical" evidence="1">
    <location>
        <begin position="293"/>
        <end position="313"/>
    </location>
</feature>
<dbReference type="PANTHER" id="PTHR37308">
    <property type="entry name" value="INTEGRAL MEMBRANE PROTEIN"/>
    <property type="match status" value="1"/>
</dbReference>